<feature type="compositionally biased region" description="Basic and acidic residues" evidence="8">
    <location>
        <begin position="1"/>
        <end position="15"/>
    </location>
</feature>
<comment type="catalytic activity">
    <reaction evidence="7">
        <text>a peptidoglycan chain = a peptidoglycan chain with N-acetyl-1,6-anhydromuramyl-[peptide] at the reducing end + a peptidoglycan chain with N-acetylglucosamine at the non-reducing end.</text>
        <dbReference type="EC" id="4.2.2.29"/>
    </reaction>
</comment>
<evidence type="ECO:0000256" key="3">
    <source>
        <dbReference type="ARBA" id="ARBA00022989"/>
    </source>
</evidence>
<keyword evidence="6 7" id="KW-0961">Cell wall biogenesis/degradation</keyword>
<name>A0ABS2KSG2_9NOCA</name>
<evidence type="ECO:0000256" key="2">
    <source>
        <dbReference type="ARBA" id="ARBA00022692"/>
    </source>
</evidence>
<evidence type="ECO:0000256" key="1">
    <source>
        <dbReference type="ARBA" id="ARBA00022475"/>
    </source>
</evidence>
<accession>A0ABS2KSG2</accession>
<feature type="region of interest" description="Disordered" evidence="8">
    <location>
        <begin position="1"/>
        <end position="82"/>
    </location>
</feature>
<evidence type="ECO:0000256" key="8">
    <source>
        <dbReference type="SAM" id="MobiDB-lite"/>
    </source>
</evidence>
<keyword evidence="3 7" id="KW-1133">Transmembrane helix</keyword>
<keyword evidence="2 7" id="KW-0812">Transmembrane</keyword>
<dbReference type="Proteomes" id="UP000703038">
    <property type="component" value="Unassembled WGS sequence"/>
</dbReference>
<comment type="caution">
    <text evidence="9">The sequence shown here is derived from an EMBL/GenBank/DDBJ whole genome shotgun (WGS) entry which is preliminary data.</text>
</comment>
<feature type="compositionally biased region" description="Basic and acidic residues" evidence="8">
    <location>
        <begin position="26"/>
        <end position="54"/>
    </location>
</feature>
<evidence type="ECO:0000256" key="6">
    <source>
        <dbReference type="ARBA" id="ARBA00023316"/>
    </source>
</evidence>
<dbReference type="EC" id="4.2.2.29" evidence="7"/>
<comment type="similarity">
    <text evidence="7">Belongs to the transglycosylase MltG family.</text>
</comment>
<organism evidence="9 10">
    <name type="scientific">Rhodococcoides corynebacterioides</name>
    <dbReference type="NCBI Taxonomy" id="53972"/>
    <lineage>
        <taxon>Bacteria</taxon>
        <taxon>Bacillati</taxon>
        <taxon>Actinomycetota</taxon>
        <taxon>Actinomycetes</taxon>
        <taxon>Mycobacteriales</taxon>
        <taxon>Nocardiaceae</taxon>
        <taxon>Rhodococcoides</taxon>
    </lineage>
</organism>
<dbReference type="EMBL" id="JAFBBK010000001">
    <property type="protein sequence ID" value="MBM7414711.1"/>
    <property type="molecule type" value="Genomic_DNA"/>
</dbReference>
<dbReference type="InterPro" id="IPR003770">
    <property type="entry name" value="MLTG-like"/>
</dbReference>
<protein>
    <recommendedName>
        <fullName evidence="7">Endolytic murein transglycosylase</fullName>
        <ecNumber evidence="7">4.2.2.29</ecNumber>
    </recommendedName>
    <alternativeName>
        <fullName evidence="7">Peptidoglycan lytic transglycosylase</fullName>
    </alternativeName>
    <alternativeName>
        <fullName evidence="7">Peptidoglycan polymerization terminase</fullName>
    </alternativeName>
</protein>
<comment type="function">
    <text evidence="7">Functions as a peptidoglycan terminase that cleaves nascent peptidoglycan strands endolytically to terminate their elongation.</text>
</comment>
<keyword evidence="4 7" id="KW-0472">Membrane</keyword>
<comment type="subcellular location">
    <subcellularLocation>
        <location evidence="7">Cell membrane</location>
        <topology evidence="7">Single-pass membrane protein</topology>
    </subcellularLocation>
</comment>
<dbReference type="HAMAP" id="MF_02065">
    <property type="entry name" value="MltG"/>
    <property type="match status" value="1"/>
</dbReference>
<proteinExistence type="inferred from homology"/>
<feature type="site" description="Important for catalytic activity" evidence="7">
    <location>
        <position position="341"/>
    </location>
</feature>
<dbReference type="Pfam" id="PF02618">
    <property type="entry name" value="YceG"/>
    <property type="match status" value="1"/>
</dbReference>
<feature type="transmembrane region" description="Helical" evidence="7">
    <location>
        <begin position="87"/>
        <end position="108"/>
    </location>
</feature>
<dbReference type="Gene3D" id="3.30.1490.480">
    <property type="entry name" value="Endolytic murein transglycosylase"/>
    <property type="match status" value="1"/>
</dbReference>
<evidence type="ECO:0000313" key="10">
    <source>
        <dbReference type="Proteomes" id="UP000703038"/>
    </source>
</evidence>
<dbReference type="PANTHER" id="PTHR30518:SF2">
    <property type="entry name" value="ENDOLYTIC MUREIN TRANSGLYCOSYLASE"/>
    <property type="match status" value="1"/>
</dbReference>
<keyword evidence="1 7" id="KW-1003">Cell membrane</keyword>
<dbReference type="RefSeq" id="WP_204870856.1">
    <property type="nucleotide sequence ID" value="NZ_JAFBBK010000001.1"/>
</dbReference>
<keyword evidence="5 7" id="KW-0456">Lyase</keyword>
<dbReference type="PANTHER" id="PTHR30518">
    <property type="entry name" value="ENDOLYTIC MUREIN TRANSGLYCOSYLASE"/>
    <property type="match status" value="1"/>
</dbReference>
<sequence>MTDDGRGQRPGRRDEWDTDELNLPVDDLRRQPLADGRRAPRRAERGGSADDRRARPARVASGPGDRPSRADTRRDRAAAGRKRRSRIIGGLGVLVLVGLVAVGGVWGVSKFTGGGAAVAEDYPGPGGDAVVVQVASGDTAQEIATEMADKDVTASSAAFYEAAVQNTAMTSVQPGFYRMRSQMAASDAVSALVDPASRVGQIQIAEGRQLHDSTDVNTGAVRKGIYTLISEASCAVGEGLPCVTYDDLNLAGAGDDPSALGVADWATDAVRQVPDRDRQLEGLIAAGTFNFDPSAAPTDILRQLVSESAAIYEDTGLLEAGASSGLDPYQVLVASSLIEREALPQDFAKVARVILNRLAIGQRLEFDSTVNYSLDTTEVATTDADRANVTPWNTYAKEGLPATPICSPGVAAVQAAEAPEPGNWLYFVTINAAGETLFTDDYQVHLDNITKVEGGFLDSGR</sequence>
<gene>
    <name evidence="7" type="primary">mltG</name>
    <name evidence="9" type="ORF">JOE42_001444</name>
</gene>
<evidence type="ECO:0000256" key="7">
    <source>
        <dbReference type="HAMAP-Rule" id="MF_02065"/>
    </source>
</evidence>
<feature type="compositionally biased region" description="Basic and acidic residues" evidence="8">
    <location>
        <begin position="66"/>
        <end position="78"/>
    </location>
</feature>
<reference evidence="9 10" key="1">
    <citation type="submission" date="2021-01" db="EMBL/GenBank/DDBJ databases">
        <title>Genomics of switchgrass bacterial isolates.</title>
        <authorList>
            <person name="Shade A."/>
        </authorList>
    </citation>
    <scope>NUCLEOTIDE SEQUENCE [LARGE SCALE GENOMIC DNA]</scope>
    <source>
        <strain evidence="9 10">PvP111</strain>
    </source>
</reference>
<evidence type="ECO:0000313" key="9">
    <source>
        <dbReference type="EMBL" id="MBM7414711.1"/>
    </source>
</evidence>
<evidence type="ECO:0000256" key="4">
    <source>
        <dbReference type="ARBA" id="ARBA00023136"/>
    </source>
</evidence>
<keyword evidence="10" id="KW-1185">Reference proteome</keyword>
<evidence type="ECO:0000256" key="5">
    <source>
        <dbReference type="ARBA" id="ARBA00023239"/>
    </source>
</evidence>